<feature type="transmembrane region" description="Helical" evidence="6">
    <location>
        <begin position="281"/>
        <end position="312"/>
    </location>
</feature>
<dbReference type="Proteomes" id="UP000194464">
    <property type="component" value="Unassembled WGS sequence"/>
</dbReference>
<organism evidence="7 8">
    <name type="scientific">Plantibacter elymi</name>
    <name type="common">nom. nud.</name>
    <dbReference type="NCBI Taxonomy" id="199708"/>
    <lineage>
        <taxon>Bacteria</taxon>
        <taxon>Bacillati</taxon>
        <taxon>Actinomycetota</taxon>
        <taxon>Actinomycetes</taxon>
        <taxon>Micrococcales</taxon>
        <taxon>Microbacteriaceae</taxon>
        <taxon>Plantibacter</taxon>
    </lineage>
</organism>
<keyword evidence="5 6" id="KW-0472">Membrane</keyword>
<feature type="transmembrane region" description="Helical" evidence="6">
    <location>
        <begin position="36"/>
        <end position="59"/>
    </location>
</feature>
<feature type="transmembrane region" description="Helical" evidence="6">
    <location>
        <begin position="12"/>
        <end position="30"/>
    </location>
</feature>
<name>A0ABY1RDY1_9MICO</name>
<evidence type="ECO:0000256" key="2">
    <source>
        <dbReference type="ARBA" id="ARBA00022475"/>
    </source>
</evidence>
<dbReference type="InterPro" id="IPR011701">
    <property type="entry name" value="MFS"/>
</dbReference>
<keyword evidence="3 6" id="KW-0812">Transmembrane</keyword>
<feature type="transmembrane region" description="Helical" evidence="6">
    <location>
        <begin position="160"/>
        <end position="181"/>
    </location>
</feature>
<keyword evidence="4 6" id="KW-1133">Transmembrane helix</keyword>
<evidence type="ECO:0000313" key="8">
    <source>
        <dbReference type="Proteomes" id="UP000194464"/>
    </source>
</evidence>
<feature type="transmembrane region" description="Helical" evidence="6">
    <location>
        <begin position="250"/>
        <end position="269"/>
    </location>
</feature>
<accession>A0ABY1RDY1</accession>
<comment type="subcellular location">
    <subcellularLocation>
        <location evidence="1">Cell membrane</location>
        <topology evidence="1">Multi-pass membrane protein</topology>
    </subcellularLocation>
</comment>
<dbReference type="PANTHER" id="PTHR23513">
    <property type="entry name" value="INTEGRAL MEMBRANE EFFLUX PROTEIN-RELATED"/>
    <property type="match status" value="1"/>
</dbReference>
<keyword evidence="8" id="KW-1185">Reference proteome</keyword>
<dbReference type="SUPFAM" id="SSF103473">
    <property type="entry name" value="MFS general substrate transporter"/>
    <property type="match status" value="1"/>
</dbReference>
<feature type="transmembrane region" description="Helical" evidence="6">
    <location>
        <begin position="94"/>
        <end position="122"/>
    </location>
</feature>
<reference evidence="7 8" key="1">
    <citation type="submission" date="2017-04" db="EMBL/GenBank/DDBJ databases">
        <authorList>
            <person name="Varghese N."/>
            <person name="Submissions S."/>
        </authorList>
    </citation>
    <scope>NUCLEOTIDE SEQUENCE [LARGE SCALE GENOMIC DNA]</scope>
    <source>
        <strain evidence="7 8">VKM Ac-1784</strain>
    </source>
</reference>
<evidence type="ECO:0000256" key="4">
    <source>
        <dbReference type="ARBA" id="ARBA00022989"/>
    </source>
</evidence>
<dbReference type="CDD" id="cd06173">
    <property type="entry name" value="MFS_MefA_like"/>
    <property type="match status" value="1"/>
</dbReference>
<evidence type="ECO:0000256" key="5">
    <source>
        <dbReference type="ARBA" id="ARBA00023136"/>
    </source>
</evidence>
<gene>
    <name evidence="7" type="ORF">SAMN06295909_2499</name>
</gene>
<feature type="transmembrane region" description="Helical" evidence="6">
    <location>
        <begin position="216"/>
        <end position="238"/>
    </location>
</feature>
<evidence type="ECO:0000313" key="7">
    <source>
        <dbReference type="EMBL" id="SMQ71230.1"/>
    </source>
</evidence>
<evidence type="ECO:0000256" key="3">
    <source>
        <dbReference type="ARBA" id="ARBA00022692"/>
    </source>
</evidence>
<dbReference type="Pfam" id="PF07690">
    <property type="entry name" value="MFS_1"/>
    <property type="match status" value="1"/>
</dbReference>
<comment type="caution">
    <text evidence="7">The sequence shown here is derived from an EMBL/GenBank/DDBJ whole genome shotgun (WGS) entry which is preliminary data.</text>
</comment>
<dbReference type="Gene3D" id="1.20.1250.20">
    <property type="entry name" value="MFS general substrate transporter like domains"/>
    <property type="match status" value="1"/>
</dbReference>
<protein>
    <submittedName>
        <fullName evidence="7">Predicted arabinose efflux permease, MFS family</fullName>
    </submittedName>
</protein>
<sequence>MLRVYLWSRGISWTGNALTAVALPLMLFQLTGSAALAGLLAAVEAVPYLVLGLPVGALVDRWSPRSTLTGSSVISALATASVPMAAIFDAVTPAHLVLVGLTTSIAFVFFDAASFGAIPAIVGRTGIAAATARMMTVSTLIGIAGPPLGGLIAATTGGPAVLLIDAASYLVGALLLSRIAVLDGRPESDGAARGRLRDGILEGLRYIRSVPIIRDLTLLGIGNSLAGGAVSGLLIVAAVRTLGLDTDSPAIGVLFGASAVGALASSWLIGRLQRRIRTGVITAAGLVLSALGIAGWSVAGSFALGCATLVAWQIGTTTVSLNGIIVRQTLTPAGLQGRVNTTARMIAWGGQPLGAGAAGLLADTIDVSTALLIAAAVALLTAIIAMTLPTFRSPPLPTLST</sequence>
<proteinExistence type="predicted"/>
<dbReference type="PANTHER" id="PTHR23513:SF6">
    <property type="entry name" value="MAJOR FACILITATOR SUPERFAMILY ASSOCIATED DOMAIN-CONTAINING PROTEIN"/>
    <property type="match status" value="1"/>
</dbReference>
<evidence type="ECO:0000256" key="6">
    <source>
        <dbReference type="SAM" id="Phobius"/>
    </source>
</evidence>
<keyword evidence="2" id="KW-1003">Cell membrane</keyword>
<dbReference type="RefSeq" id="WP_165767045.1">
    <property type="nucleotide sequence ID" value="NZ_FXWJ01000003.1"/>
</dbReference>
<evidence type="ECO:0000256" key="1">
    <source>
        <dbReference type="ARBA" id="ARBA00004651"/>
    </source>
</evidence>
<dbReference type="InterPro" id="IPR036259">
    <property type="entry name" value="MFS_trans_sf"/>
</dbReference>
<feature type="transmembrane region" description="Helical" evidence="6">
    <location>
        <begin position="66"/>
        <end position="88"/>
    </location>
</feature>
<feature type="transmembrane region" description="Helical" evidence="6">
    <location>
        <begin position="370"/>
        <end position="391"/>
    </location>
</feature>
<dbReference type="EMBL" id="FXWJ01000003">
    <property type="protein sequence ID" value="SMQ71230.1"/>
    <property type="molecule type" value="Genomic_DNA"/>
</dbReference>
<feature type="transmembrane region" description="Helical" evidence="6">
    <location>
        <begin position="134"/>
        <end position="154"/>
    </location>
</feature>